<evidence type="ECO:0000313" key="3">
    <source>
        <dbReference type="Proteomes" id="UP001232148"/>
    </source>
</evidence>
<accession>A0AAD9HVL9</accession>
<evidence type="ECO:0000256" key="1">
    <source>
        <dbReference type="SAM" id="MobiDB-lite"/>
    </source>
</evidence>
<name>A0AAD9HVL9_9PEZI</name>
<organism evidence="2 3">
    <name type="scientific">Colletotrichum zoysiae</name>
    <dbReference type="NCBI Taxonomy" id="1216348"/>
    <lineage>
        <taxon>Eukaryota</taxon>
        <taxon>Fungi</taxon>
        <taxon>Dikarya</taxon>
        <taxon>Ascomycota</taxon>
        <taxon>Pezizomycotina</taxon>
        <taxon>Sordariomycetes</taxon>
        <taxon>Hypocreomycetidae</taxon>
        <taxon>Glomerellales</taxon>
        <taxon>Glomerellaceae</taxon>
        <taxon>Colletotrichum</taxon>
        <taxon>Colletotrichum graminicola species complex</taxon>
    </lineage>
</organism>
<evidence type="ECO:0000313" key="2">
    <source>
        <dbReference type="EMBL" id="KAK2035372.1"/>
    </source>
</evidence>
<feature type="region of interest" description="Disordered" evidence="1">
    <location>
        <begin position="1"/>
        <end position="24"/>
    </location>
</feature>
<dbReference type="AlphaFoldDB" id="A0AAD9HVL9"/>
<keyword evidence="3" id="KW-1185">Reference proteome</keyword>
<protein>
    <submittedName>
        <fullName evidence="2">Uncharacterized protein</fullName>
    </submittedName>
</protein>
<reference evidence="2" key="1">
    <citation type="submission" date="2021-06" db="EMBL/GenBank/DDBJ databases">
        <title>Comparative genomics, transcriptomics and evolutionary studies reveal genomic signatures of adaptation to plant cell wall in hemibiotrophic fungi.</title>
        <authorList>
            <consortium name="DOE Joint Genome Institute"/>
            <person name="Baroncelli R."/>
            <person name="Diaz J.F."/>
            <person name="Benocci T."/>
            <person name="Peng M."/>
            <person name="Battaglia E."/>
            <person name="Haridas S."/>
            <person name="Andreopoulos W."/>
            <person name="Labutti K."/>
            <person name="Pangilinan J."/>
            <person name="Floch G.L."/>
            <person name="Makela M.R."/>
            <person name="Henrissat B."/>
            <person name="Grigoriev I.V."/>
            <person name="Crouch J.A."/>
            <person name="De Vries R.P."/>
            <person name="Sukno S.A."/>
            <person name="Thon M.R."/>
        </authorList>
    </citation>
    <scope>NUCLEOTIDE SEQUENCE</scope>
    <source>
        <strain evidence="2">MAFF235873</strain>
    </source>
</reference>
<proteinExistence type="predicted"/>
<dbReference type="Proteomes" id="UP001232148">
    <property type="component" value="Unassembled WGS sequence"/>
</dbReference>
<gene>
    <name evidence="2" type="ORF">LX32DRAFT_633532</name>
</gene>
<comment type="caution">
    <text evidence="2">The sequence shown here is derived from an EMBL/GenBank/DDBJ whole genome shotgun (WGS) entry which is preliminary data.</text>
</comment>
<dbReference type="EMBL" id="MU842809">
    <property type="protein sequence ID" value="KAK2035372.1"/>
    <property type="molecule type" value="Genomic_DNA"/>
</dbReference>
<sequence length="74" mass="8076">MGSHHKSSSSKGHGGSSHSKSSSGKKAVVYISVWYCDACRYGPLNPSIDVYCPNCRHQRCEGCTTEVIAQRSDR</sequence>